<dbReference type="Proteomes" id="UP001295794">
    <property type="component" value="Unassembled WGS sequence"/>
</dbReference>
<evidence type="ECO:0000313" key="2">
    <source>
        <dbReference type="EMBL" id="CAK5278329.1"/>
    </source>
</evidence>
<comment type="caution">
    <text evidence="2">The sequence shown here is derived from an EMBL/GenBank/DDBJ whole genome shotgun (WGS) entry which is preliminary data.</text>
</comment>
<organism evidence="2 3">
    <name type="scientific">Mycena citricolor</name>
    <dbReference type="NCBI Taxonomy" id="2018698"/>
    <lineage>
        <taxon>Eukaryota</taxon>
        <taxon>Fungi</taxon>
        <taxon>Dikarya</taxon>
        <taxon>Basidiomycota</taxon>
        <taxon>Agaricomycotina</taxon>
        <taxon>Agaricomycetes</taxon>
        <taxon>Agaricomycetidae</taxon>
        <taxon>Agaricales</taxon>
        <taxon>Marasmiineae</taxon>
        <taxon>Mycenaceae</taxon>
        <taxon>Mycena</taxon>
    </lineage>
</organism>
<sequence>MQWEHVHVLNPFSRQRHSRAVLVVLLLSLRLHRMYALLHSIGKATHTDSQQNVAPHGRPAPSAPDRQRPCGAPGETMFPKPSDPPSEDSGETDTARHLQRDGPSMARLPRFRCKGSPEQQTFRL</sequence>
<evidence type="ECO:0000313" key="3">
    <source>
        <dbReference type="Proteomes" id="UP001295794"/>
    </source>
</evidence>
<gene>
    <name evidence="2" type="ORF">MYCIT1_LOCUS27612</name>
</gene>
<name>A0AAD2HNX3_9AGAR</name>
<feature type="region of interest" description="Disordered" evidence="1">
    <location>
        <begin position="45"/>
        <end position="124"/>
    </location>
</feature>
<dbReference type="AlphaFoldDB" id="A0AAD2HNX3"/>
<reference evidence="2" key="1">
    <citation type="submission" date="2023-11" db="EMBL/GenBank/DDBJ databases">
        <authorList>
            <person name="De Vega J J."/>
            <person name="De Vega J J."/>
        </authorList>
    </citation>
    <scope>NUCLEOTIDE SEQUENCE</scope>
</reference>
<proteinExistence type="predicted"/>
<evidence type="ECO:0000256" key="1">
    <source>
        <dbReference type="SAM" id="MobiDB-lite"/>
    </source>
</evidence>
<accession>A0AAD2HNX3</accession>
<protein>
    <submittedName>
        <fullName evidence="2">Uncharacterized protein</fullName>
    </submittedName>
</protein>
<keyword evidence="3" id="KW-1185">Reference proteome</keyword>
<dbReference type="EMBL" id="CAVNYO010000421">
    <property type="protein sequence ID" value="CAK5278329.1"/>
    <property type="molecule type" value="Genomic_DNA"/>
</dbReference>